<comment type="caution">
    <text evidence="2">The sequence shown here is derived from an EMBL/GenBank/DDBJ whole genome shotgun (WGS) entry which is preliminary data.</text>
</comment>
<evidence type="ECO:0000313" key="2">
    <source>
        <dbReference type="EMBL" id="MCF4120735.1"/>
    </source>
</evidence>
<dbReference type="InterPro" id="IPR035930">
    <property type="entry name" value="FomD-like_sf"/>
</dbReference>
<organism evidence="2 3">
    <name type="scientific">Antribacter soli</name>
    <dbReference type="NCBI Taxonomy" id="2910976"/>
    <lineage>
        <taxon>Bacteria</taxon>
        <taxon>Bacillati</taxon>
        <taxon>Actinomycetota</taxon>
        <taxon>Actinomycetes</taxon>
        <taxon>Micrococcales</taxon>
        <taxon>Promicromonosporaceae</taxon>
        <taxon>Antribacter</taxon>
    </lineage>
</organism>
<gene>
    <name evidence="2" type="ORF">L1785_07070</name>
</gene>
<dbReference type="EC" id="2.3.1.-" evidence="2"/>
<sequence length="362" mass="39565">MAFPSITGSPVRVRYTKWDGTPHWENDAVFLGTDEHGAWVGMPAGTRAARPGAAFTGVWDSVTLFPEAGWTATFNAWHPKATRIYVDLTDVPRWSATAVGHEVTMADLDLDVIERASRPAFIDDEDEFAEHQVRYGYPADLVATVRRDADSLLEQVREREAPFDGPTARRWLDRLLALDLPVPGLAARPDQNGMVVRELTLADEAQARAAQAEFDGWSFLFTHDGEAWPDHVARLARERRGLDVLSSRVPHTFLVGEADGELVGRLSVRHALNGGLRTVGGHIGYGVRPAFRGRGHATALLRAGLAVAAAQGIRRALLTCDDDNVPSARAIERCGGVLEAVVIAEGRRGRRYWVPTATATTP</sequence>
<accession>A0AA41U6X3</accession>
<dbReference type="Gene3D" id="3.40.630.30">
    <property type="match status" value="1"/>
</dbReference>
<dbReference type="AlphaFoldDB" id="A0AA41U6X3"/>
<reference evidence="2" key="1">
    <citation type="submission" date="2022-01" db="EMBL/GenBank/DDBJ databases">
        <title>Antribacter sp. nov., isolated from Guizhou of China.</title>
        <authorList>
            <person name="Chengliang C."/>
            <person name="Ya Z."/>
        </authorList>
    </citation>
    <scope>NUCLEOTIDE SEQUENCE</scope>
    <source>
        <strain evidence="2">KLBMP 9083</strain>
    </source>
</reference>
<dbReference type="CDD" id="cd04301">
    <property type="entry name" value="NAT_SF"/>
    <property type="match status" value="1"/>
</dbReference>
<keyword evidence="2" id="KW-0012">Acyltransferase</keyword>
<dbReference type="Gene3D" id="2.40.380.10">
    <property type="entry name" value="FomD-like"/>
    <property type="match status" value="1"/>
</dbReference>
<dbReference type="SUPFAM" id="SSF159234">
    <property type="entry name" value="FomD-like"/>
    <property type="match status" value="1"/>
</dbReference>
<dbReference type="InterPro" id="IPR000182">
    <property type="entry name" value="GNAT_dom"/>
</dbReference>
<name>A0AA41U6X3_9MICO</name>
<dbReference type="InterPro" id="IPR007295">
    <property type="entry name" value="DUF402"/>
</dbReference>
<proteinExistence type="predicted"/>
<dbReference type="SUPFAM" id="SSF55729">
    <property type="entry name" value="Acyl-CoA N-acyltransferases (Nat)"/>
    <property type="match status" value="1"/>
</dbReference>
<dbReference type="PROSITE" id="PS51186">
    <property type="entry name" value="GNAT"/>
    <property type="match status" value="1"/>
</dbReference>
<dbReference type="RefSeq" id="WP_236088510.1">
    <property type="nucleotide sequence ID" value="NZ_JAKGSG010000023.1"/>
</dbReference>
<dbReference type="EMBL" id="JAKGSG010000023">
    <property type="protein sequence ID" value="MCF4120735.1"/>
    <property type="molecule type" value="Genomic_DNA"/>
</dbReference>
<evidence type="ECO:0000313" key="3">
    <source>
        <dbReference type="Proteomes" id="UP001165405"/>
    </source>
</evidence>
<protein>
    <submittedName>
        <fullName evidence="2">GNAT family N-acetyltransferase</fullName>
        <ecNumber evidence="2">2.3.1.-</ecNumber>
    </submittedName>
</protein>
<dbReference type="PANTHER" id="PTHR39173">
    <property type="entry name" value="ACETYLTRANSFERASE"/>
    <property type="match status" value="1"/>
</dbReference>
<dbReference type="Pfam" id="PF00583">
    <property type="entry name" value="Acetyltransf_1"/>
    <property type="match status" value="1"/>
</dbReference>
<dbReference type="InterPro" id="IPR016181">
    <property type="entry name" value="Acyl_CoA_acyltransferase"/>
</dbReference>
<feature type="domain" description="N-acetyltransferase" evidence="1">
    <location>
        <begin position="194"/>
        <end position="358"/>
    </location>
</feature>
<dbReference type="Proteomes" id="UP001165405">
    <property type="component" value="Unassembled WGS sequence"/>
</dbReference>
<keyword evidence="3" id="KW-1185">Reference proteome</keyword>
<evidence type="ECO:0000259" key="1">
    <source>
        <dbReference type="PROSITE" id="PS51186"/>
    </source>
</evidence>
<dbReference type="PANTHER" id="PTHR39173:SF1">
    <property type="entry name" value="ACETYLTRANSFERASE"/>
    <property type="match status" value="1"/>
</dbReference>
<dbReference type="GO" id="GO:0016747">
    <property type="term" value="F:acyltransferase activity, transferring groups other than amino-acyl groups"/>
    <property type="evidence" value="ECO:0007669"/>
    <property type="project" value="InterPro"/>
</dbReference>
<keyword evidence="2" id="KW-0808">Transferase</keyword>
<dbReference type="Pfam" id="PF04167">
    <property type="entry name" value="DUF402"/>
    <property type="match status" value="1"/>
</dbReference>